<comment type="caution">
    <text evidence="1">The sequence shown here is derived from an EMBL/GenBank/DDBJ whole genome shotgun (WGS) entry which is preliminary data.</text>
</comment>
<gene>
    <name evidence="1" type="ORF">JFL43_18845</name>
</gene>
<sequence>MKVVSLLPKSGLILIGMFPKIGTKAGWQSLVVGANRTLYHGYANTRGNGLIISYQGK</sequence>
<protein>
    <submittedName>
        <fullName evidence="1">Uncharacterized protein</fullName>
    </submittedName>
</protein>
<organism evidence="1 2">
    <name type="scientific">Viridibacillus soli</name>
    <dbReference type="NCBI Taxonomy" id="2798301"/>
    <lineage>
        <taxon>Bacteria</taxon>
        <taxon>Bacillati</taxon>
        <taxon>Bacillota</taxon>
        <taxon>Bacilli</taxon>
        <taxon>Bacillales</taxon>
        <taxon>Caryophanaceae</taxon>
        <taxon>Viridibacillus</taxon>
    </lineage>
</organism>
<dbReference type="EMBL" id="JAEOAH010000042">
    <property type="protein sequence ID" value="MBK3496882.1"/>
    <property type="molecule type" value="Genomic_DNA"/>
</dbReference>
<evidence type="ECO:0000313" key="1">
    <source>
        <dbReference type="EMBL" id="MBK3496882.1"/>
    </source>
</evidence>
<evidence type="ECO:0000313" key="2">
    <source>
        <dbReference type="Proteomes" id="UP000618943"/>
    </source>
</evidence>
<dbReference type="RefSeq" id="WP_200750227.1">
    <property type="nucleotide sequence ID" value="NZ_JAEOAH010000042.1"/>
</dbReference>
<accession>A0ABS1HBQ7</accession>
<name>A0ABS1HBQ7_9BACL</name>
<proteinExistence type="predicted"/>
<keyword evidence="2" id="KW-1185">Reference proteome</keyword>
<reference evidence="1 2" key="1">
    <citation type="submission" date="2020-12" db="EMBL/GenBank/DDBJ databases">
        <title>YIM B01967 draft genome.</title>
        <authorList>
            <person name="Yan X."/>
        </authorList>
    </citation>
    <scope>NUCLEOTIDE SEQUENCE [LARGE SCALE GENOMIC DNA]</scope>
    <source>
        <strain evidence="1 2">YIM B01967</strain>
    </source>
</reference>
<dbReference type="Proteomes" id="UP000618943">
    <property type="component" value="Unassembled WGS sequence"/>
</dbReference>